<protein>
    <submittedName>
        <fullName evidence="1">Uncharacterized protein</fullName>
    </submittedName>
</protein>
<proteinExistence type="predicted"/>
<accession>A0A4X1TNP7</accession>
<dbReference type="Proteomes" id="UP000314985">
    <property type="component" value="Chromosome 14"/>
</dbReference>
<dbReference type="Ensembl" id="ENSSSCT00070021529.1">
    <property type="protein sequence ID" value="ENSSSCP00070017806.1"/>
    <property type="gene ID" value="ENSSSCG00070011084.1"/>
</dbReference>
<sequence length="90" mass="10639">MKDNIFIQKAVKTLNPEPWRQVPSLVLYSHNGNIFSSEFLLKARSLLSLDQKGLMYISQSKVFAHKISYKYGEFFLDHRNIISKKYYNNH</sequence>
<evidence type="ECO:0000313" key="1">
    <source>
        <dbReference type="Ensembl" id="ENSSSCP00070017806.1"/>
    </source>
</evidence>
<organism evidence="1 2">
    <name type="scientific">Sus scrofa</name>
    <name type="common">Pig</name>
    <dbReference type="NCBI Taxonomy" id="9823"/>
    <lineage>
        <taxon>Eukaryota</taxon>
        <taxon>Metazoa</taxon>
        <taxon>Chordata</taxon>
        <taxon>Craniata</taxon>
        <taxon>Vertebrata</taxon>
        <taxon>Euteleostomi</taxon>
        <taxon>Mammalia</taxon>
        <taxon>Eutheria</taxon>
        <taxon>Laurasiatheria</taxon>
        <taxon>Artiodactyla</taxon>
        <taxon>Suina</taxon>
        <taxon>Suidae</taxon>
        <taxon>Sus</taxon>
    </lineage>
</organism>
<reference evidence="1 2" key="1">
    <citation type="submission" date="2017-08" db="EMBL/GenBank/DDBJ databases">
        <title>USMARCv1.0.</title>
        <authorList>
            <person name="Hannum G.I."/>
            <person name="Koren S."/>
            <person name="Schroeder S.G."/>
            <person name="Chin S.C."/>
            <person name="Nonneman D.J."/>
            <person name="Becker S.A."/>
            <person name="Rosen B.D."/>
            <person name="Bickhart D.M."/>
            <person name="Putnam N.H."/>
            <person name="Green R.E."/>
            <person name="Tuggle C.K."/>
            <person name="Liu H."/>
            <person name="Rohrer G.A."/>
            <person name="Warr A."/>
            <person name="Hall R."/>
            <person name="Kim K."/>
            <person name="Hume D.A."/>
            <person name="Talbot R."/>
            <person name="Chow W."/>
            <person name="Howe K."/>
            <person name="Schwartz A.S."/>
            <person name="Watson M."/>
            <person name="Archibald A.L."/>
            <person name="Phillippy A.M."/>
            <person name="Smith T.P.L."/>
        </authorList>
    </citation>
    <scope>NUCLEOTIDE SEQUENCE [LARGE SCALE GENOMIC DNA]</scope>
</reference>
<reference evidence="1" key="2">
    <citation type="submission" date="2025-08" db="UniProtKB">
        <authorList>
            <consortium name="Ensembl"/>
        </authorList>
    </citation>
    <scope>IDENTIFICATION</scope>
</reference>
<evidence type="ECO:0000313" key="2">
    <source>
        <dbReference type="Proteomes" id="UP000314985"/>
    </source>
</evidence>
<name>A0A4X1TNP7_PIG</name>
<dbReference type="AlphaFoldDB" id="A0A4X1TNP7"/>